<keyword evidence="1" id="KW-0677">Repeat</keyword>
<proteinExistence type="predicted"/>
<dbReference type="PANTHER" id="PTHR22872">
    <property type="entry name" value="BTK-BINDING PROTEIN-RELATED"/>
    <property type="match status" value="1"/>
</dbReference>
<dbReference type="Proteomes" id="UP001320898">
    <property type="component" value="Unassembled WGS sequence"/>
</dbReference>
<dbReference type="PRINTS" id="PR00633">
    <property type="entry name" value="RCCNDNSATION"/>
</dbReference>
<dbReference type="SUPFAM" id="SSF50985">
    <property type="entry name" value="RCC1/BLIP-II"/>
    <property type="match status" value="1"/>
</dbReference>
<evidence type="ECO:0000313" key="2">
    <source>
        <dbReference type="EMBL" id="MCT8972661.1"/>
    </source>
</evidence>
<evidence type="ECO:0000256" key="1">
    <source>
        <dbReference type="ARBA" id="ARBA00022737"/>
    </source>
</evidence>
<evidence type="ECO:0000313" key="3">
    <source>
        <dbReference type="Proteomes" id="UP001320898"/>
    </source>
</evidence>
<organism evidence="2 3">
    <name type="scientific">Microbaculum marinisediminis</name>
    <dbReference type="NCBI Taxonomy" id="2931392"/>
    <lineage>
        <taxon>Bacteria</taxon>
        <taxon>Pseudomonadati</taxon>
        <taxon>Pseudomonadota</taxon>
        <taxon>Alphaproteobacteria</taxon>
        <taxon>Hyphomicrobiales</taxon>
        <taxon>Tepidamorphaceae</taxon>
        <taxon>Microbaculum</taxon>
    </lineage>
</organism>
<accession>A0AAW5R1S4</accession>
<name>A0AAW5R1S4_9HYPH</name>
<keyword evidence="3" id="KW-1185">Reference proteome</keyword>
<sequence length="552" mass="55444">MRSIAVVCFVRASSSFSRIALSVVALTGLSVGPLFAGPALAGSSPTALTSTPNPSTVGQTVTFTARVNGGAPTGTVTLKDGSKLLGSGALRFRSDPRTISTGSTFTCALTVAGGVRCWGDNSNGQIGDGNAPNNAHVPMAVVGLASGVTAIDAGFHSACAVTAAGTVKCWGDNGSGQLGDGNMGVDSASPVPVQGLSSGVVAIAAGSQSTCAITETGAARCWGSNAHGKLGDGTQTNRDTPVDVIGLPGPVAAIKPASNQTCAVTKAGAAWCWGDGTSGELGNGDNANSNAPVAVIGLGSGVAAIDTAWGYSCAATDAGTAFCWGNNTYGQLGNGGAPVATNTPVPVIGFSGSTATLAGGSFHSCALTRSSAVKCWGNDNWGQLGDGNAPTDSDTPVDVVGFGAGTALVRAEATISTAKLRGGKRRITAQYGSDGVYDATAFPPLTQVVRKGKTRTKIAVRPGKPNTRSLVRLNVRVKALAPAKGRPAGKLIVRDGRRKVGTFKVRSGRANVRLGALGPGRHALKVIFRGNRDWKRSRATTSISISRPPMGR</sequence>
<dbReference type="EMBL" id="JALIDZ010000005">
    <property type="protein sequence ID" value="MCT8972661.1"/>
    <property type="molecule type" value="Genomic_DNA"/>
</dbReference>
<dbReference type="InterPro" id="IPR051625">
    <property type="entry name" value="Signaling_Regulatory_Domain"/>
</dbReference>
<gene>
    <name evidence="2" type="ORF">MUB46_12415</name>
</gene>
<comment type="caution">
    <text evidence="2">The sequence shown here is derived from an EMBL/GenBank/DDBJ whole genome shotgun (WGS) entry which is preliminary data.</text>
</comment>
<dbReference type="RefSeq" id="WP_261616238.1">
    <property type="nucleotide sequence ID" value="NZ_JALIDZ010000005.1"/>
</dbReference>
<dbReference type="InterPro" id="IPR009091">
    <property type="entry name" value="RCC1/BLIP-II"/>
</dbReference>
<dbReference type="Pfam" id="PF13540">
    <property type="entry name" value="RCC1_2"/>
    <property type="match status" value="3"/>
</dbReference>
<dbReference type="AlphaFoldDB" id="A0AAW5R1S4"/>
<dbReference type="InterPro" id="IPR000408">
    <property type="entry name" value="Reg_chr_condens"/>
</dbReference>
<dbReference type="PROSITE" id="PS50012">
    <property type="entry name" value="RCC1_3"/>
    <property type="match status" value="5"/>
</dbReference>
<dbReference type="Pfam" id="PF00415">
    <property type="entry name" value="RCC1"/>
    <property type="match status" value="2"/>
</dbReference>
<reference evidence="2 3" key="1">
    <citation type="submission" date="2022-04" db="EMBL/GenBank/DDBJ databases">
        <authorList>
            <person name="Ye Y.-Q."/>
            <person name="Du Z.-J."/>
        </authorList>
    </citation>
    <scope>NUCLEOTIDE SEQUENCE [LARGE SCALE GENOMIC DNA]</scope>
    <source>
        <strain evidence="2 3">A6E488</strain>
    </source>
</reference>
<dbReference type="Gene3D" id="2.130.10.30">
    <property type="entry name" value="Regulator of chromosome condensation 1/beta-lactamase-inhibitor protein II"/>
    <property type="match status" value="2"/>
</dbReference>
<protein>
    <submittedName>
        <fullName evidence="2">Chromosome condensation regulator RCC1</fullName>
    </submittedName>
</protein>